<keyword evidence="8" id="KW-1185">Reference proteome</keyword>
<organism evidence="7 8">
    <name type="scientific">Lacihabitans lacunae</name>
    <dbReference type="NCBI Taxonomy" id="1028214"/>
    <lineage>
        <taxon>Bacteria</taxon>
        <taxon>Pseudomonadati</taxon>
        <taxon>Bacteroidota</taxon>
        <taxon>Cytophagia</taxon>
        <taxon>Cytophagales</taxon>
        <taxon>Leadbetterellaceae</taxon>
        <taxon>Lacihabitans</taxon>
    </lineage>
</organism>
<sequence length="695" mass="78067">MKIIIRVCVYLLFAHLASAQEVIWASKILEKSSETVDEIYSPKHRAVQILGKPNVLPQTISSPCSWRPTGSSFGEDYIKVGFEKPLKVKQVVIGETVTPGAIGRIFGYTKSNQEILLYENTEGIPRLSGRLWNVMIPETSEEIVAVKLLIVHSLNKGIKEYDAIGISNSNSPFVAKINLAENIPADLEKENLGPNINSKFGEVAPIVSPDGKFLYFTRLNHPDNIKERGSKNDKTNEIAQDVWFSKLSKSGFWEPAENIGEPINNASNNAAATISADGKSLYVLNVYLPNGKYVAGLSKSTLKGKKWELPKQIVIEDFQALEVYDEKLKSKKTVTEYAISSDESFLVMGLRRTESYGDKDLYVSKKKGDGTYGKPINLGSIINSAGNEGSPFLAADNYTLYFNSNGHPGYGDADIYVSTRLDDSWTNWSQPINLGPKINSLEWDGYITIPASGEYAYFSSLKNSLGSDDIFKVKLFPSIKPQVVALFDFQFKDKISGKGLNPKITLQNLNAGVSKDSVENIVWSYDEELEEFKSILTAGKSYMLTATIENYGEFKQTIDLKKETVYREFKKVYELMPLIKGQKMVLNNLFFDQGKYKIKDESFEELEKIKNLMMSNPNMEILLEGHTDNQGDMLLNIKLAENRVLAVKDYLTKDNLISKDRIAIKSWGPYKPVVRNSSEEARKKNRRVEFTITKM</sequence>
<keyword evidence="5" id="KW-0732">Signal</keyword>
<accession>A0ABV7YTA5</accession>
<comment type="caution">
    <text evidence="7">The sequence shown here is derived from an EMBL/GenBank/DDBJ whole genome shotgun (WGS) entry which is preliminary data.</text>
</comment>
<dbReference type="PANTHER" id="PTHR30329">
    <property type="entry name" value="STATOR ELEMENT OF FLAGELLAR MOTOR COMPLEX"/>
    <property type="match status" value="1"/>
</dbReference>
<dbReference type="InterPro" id="IPR006664">
    <property type="entry name" value="OMP_bac"/>
</dbReference>
<reference evidence="8" key="1">
    <citation type="journal article" date="2019" name="Int. J. Syst. Evol. Microbiol.">
        <title>The Global Catalogue of Microorganisms (GCM) 10K type strain sequencing project: providing services to taxonomists for standard genome sequencing and annotation.</title>
        <authorList>
            <consortium name="The Broad Institute Genomics Platform"/>
            <consortium name="The Broad Institute Genome Sequencing Center for Infectious Disease"/>
            <person name="Wu L."/>
            <person name="Ma J."/>
        </authorList>
    </citation>
    <scope>NUCLEOTIDE SEQUENCE [LARGE SCALE GENOMIC DNA]</scope>
    <source>
        <strain evidence="8">CECT 7956</strain>
    </source>
</reference>
<keyword evidence="2 4" id="KW-0472">Membrane</keyword>
<evidence type="ECO:0000313" key="8">
    <source>
        <dbReference type="Proteomes" id="UP001595616"/>
    </source>
</evidence>
<dbReference type="PANTHER" id="PTHR30329:SF21">
    <property type="entry name" value="LIPOPROTEIN YIAD-RELATED"/>
    <property type="match status" value="1"/>
</dbReference>
<protein>
    <submittedName>
        <fullName evidence="7">OmpA family protein</fullName>
    </submittedName>
</protein>
<evidence type="ECO:0000256" key="3">
    <source>
        <dbReference type="ARBA" id="ARBA00023237"/>
    </source>
</evidence>
<dbReference type="CDD" id="cd07185">
    <property type="entry name" value="OmpA_C-like"/>
    <property type="match status" value="1"/>
</dbReference>
<feature type="domain" description="OmpA-like" evidence="6">
    <location>
        <begin position="578"/>
        <end position="695"/>
    </location>
</feature>
<dbReference type="SUPFAM" id="SSF103088">
    <property type="entry name" value="OmpA-like"/>
    <property type="match status" value="1"/>
</dbReference>
<name>A0ABV7YTA5_9BACT</name>
<evidence type="ECO:0000259" key="6">
    <source>
        <dbReference type="PROSITE" id="PS51123"/>
    </source>
</evidence>
<evidence type="ECO:0000256" key="4">
    <source>
        <dbReference type="PROSITE-ProRule" id="PRU00473"/>
    </source>
</evidence>
<dbReference type="InterPro" id="IPR011659">
    <property type="entry name" value="WD40"/>
</dbReference>
<proteinExistence type="predicted"/>
<gene>
    <name evidence="7" type="ORF">ACFOOI_06010</name>
</gene>
<dbReference type="EMBL" id="JBHRYQ010000001">
    <property type="protein sequence ID" value="MFC3810200.1"/>
    <property type="molecule type" value="Genomic_DNA"/>
</dbReference>
<dbReference type="Proteomes" id="UP001595616">
    <property type="component" value="Unassembled WGS sequence"/>
</dbReference>
<dbReference type="SUPFAM" id="SSF82171">
    <property type="entry name" value="DPP6 N-terminal domain-like"/>
    <property type="match status" value="1"/>
</dbReference>
<dbReference type="InterPro" id="IPR036737">
    <property type="entry name" value="OmpA-like_sf"/>
</dbReference>
<evidence type="ECO:0000256" key="2">
    <source>
        <dbReference type="ARBA" id="ARBA00023136"/>
    </source>
</evidence>
<evidence type="ECO:0000256" key="5">
    <source>
        <dbReference type="SAM" id="SignalP"/>
    </source>
</evidence>
<dbReference type="InterPro" id="IPR050330">
    <property type="entry name" value="Bact_OuterMem_StrucFunc"/>
</dbReference>
<dbReference type="InterPro" id="IPR006665">
    <property type="entry name" value="OmpA-like"/>
</dbReference>
<evidence type="ECO:0000256" key="1">
    <source>
        <dbReference type="ARBA" id="ARBA00004442"/>
    </source>
</evidence>
<dbReference type="Pfam" id="PF00691">
    <property type="entry name" value="OmpA"/>
    <property type="match status" value="1"/>
</dbReference>
<dbReference type="Pfam" id="PF07676">
    <property type="entry name" value="PD40"/>
    <property type="match status" value="3"/>
</dbReference>
<dbReference type="Gene3D" id="3.30.1330.60">
    <property type="entry name" value="OmpA-like domain"/>
    <property type="match status" value="1"/>
</dbReference>
<dbReference type="RefSeq" id="WP_379836122.1">
    <property type="nucleotide sequence ID" value="NZ_JBHRYQ010000001.1"/>
</dbReference>
<comment type="subcellular location">
    <subcellularLocation>
        <location evidence="1">Cell outer membrane</location>
    </subcellularLocation>
</comment>
<feature type="chain" id="PRO_5046988691" evidence="5">
    <location>
        <begin position="20"/>
        <end position="695"/>
    </location>
</feature>
<evidence type="ECO:0000313" key="7">
    <source>
        <dbReference type="EMBL" id="MFC3810200.1"/>
    </source>
</evidence>
<dbReference type="PRINTS" id="PR01021">
    <property type="entry name" value="OMPADOMAIN"/>
</dbReference>
<keyword evidence="3" id="KW-0998">Cell outer membrane</keyword>
<dbReference type="PROSITE" id="PS51123">
    <property type="entry name" value="OMPA_2"/>
    <property type="match status" value="1"/>
</dbReference>
<feature type="signal peptide" evidence="5">
    <location>
        <begin position="1"/>
        <end position="19"/>
    </location>
</feature>